<evidence type="ECO:0000313" key="2">
    <source>
        <dbReference type="EMBL" id="KRZ35764.1"/>
    </source>
</evidence>
<dbReference type="Proteomes" id="UP000054805">
    <property type="component" value="Unassembled WGS sequence"/>
</dbReference>
<name>A0A0V1JLH0_TRIPS</name>
<accession>A0A0V1JLH0</accession>
<evidence type="ECO:0000313" key="4">
    <source>
        <dbReference type="Proteomes" id="UP000054826"/>
    </source>
</evidence>
<gene>
    <name evidence="1" type="ORF">T4B_15614</name>
    <name evidence="2" type="ORF">T4C_8790</name>
</gene>
<keyword evidence="3" id="KW-1185">Reference proteome</keyword>
<evidence type="ECO:0000313" key="1">
    <source>
        <dbReference type="EMBL" id="KRZ07391.1"/>
    </source>
</evidence>
<proteinExistence type="predicted"/>
<comment type="caution">
    <text evidence="2">The sequence shown here is derived from an EMBL/GenBank/DDBJ whole genome shotgun (WGS) entry which is preliminary data.</text>
</comment>
<dbReference type="EMBL" id="JYDS01000418">
    <property type="protein sequence ID" value="KRZ07391.1"/>
    <property type="molecule type" value="Genomic_DNA"/>
</dbReference>
<protein>
    <submittedName>
        <fullName evidence="2">Uncharacterized protein</fullName>
    </submittedName>
</protein>
<dbReference type="EMBL" id="JYDV01000084">
    <property type="protein sequence ID" value="KRZ35764.1"/>
    <property type="molecule type" value="Genomic_DNA"/>
</dbReference>
<evidence type="ECO:0000313" key="3">
    <source>
        <dbReference type="Proteomes" id="UP000054805"/>
    </source>
</evidence>
<reference evidence="3 4" key="1">
    <citation type="submission" date="2015-01" db="EMBL/GenBank/DDBJ databases">
        <title>Evolution of Trichinella species and genotypes.</title>
        <authorList>
            <person name="Korhonen P.K."/>
            <person name="Edoardo P."/>
            <person name="Giuseppe L.R."/>
            <person name="Gasser R.B."/>
        </authorList>
    </citation>
    <scope>NUCLEOTIDE SEQUENCE [LARGE SCALE GENOMIC DNA]</scope>
    <source>
        <strain evidence="2">ISS176</strain>
        <strain evidence="1">ISS588</strain>
    </source>
</reference>
<dbReference type="AlphaFoldDB" id="A0A0V1JLH0"/>
<organism evidence="2 4">
    <name type="scientific">Trichinella pseudospiralis</name>
    <name type="common">Parasitic roundworm</name>
    <dbReference type="NCBI Taxonomy" id="6337"/>
    <lineage>
        <taxon>Eukaryota</taxon>
        <taxon>Metazoa</taxon>
        <taxon>Ecdysozoa</taxon>
        <taxon>Nematoda</taxon>
        <taxon>Enoplea</taxon>
        <taxon>Dorylaimia</taxon>
        <taxon>Trichinellida</taxon>
        <taxon>Trichinellidae</taxon>
        <taxon>Trichinella</taxon>
    </lineage>
</organism>
<dbReference type="Proteomes" id="UP000054826">
    <property type="component" value="Unassembled WGS sequence"/>
</dbReference>
<sequence length="192" mass="22095">MNNLNSICLLKTLIHWMKQDVLQSMKCFILCSTAGYGCDFGKFLECGLHKSMRKELYFFAEPYASKKYSLKIILSSAALLMEFERKFQFASKSPTFIIENNVFYDQKQDCNYRFNVAAILKLSKADQMVRVKSVKLNANVSPGSNRLGKKLYCGNGYFSTQPAPRLQDRKSGILMIRTVDIYRSEIFLKNIN</sequence>